<evidence type="ECO:0000313" key="6">
    <source>
        <dbReference type="Proteomes" id="UP001140973"/>
    </source>
</evidence>
<evidence type="ECO:0000259" key="2">
    <source>
        <dbReference type="Pfam" id="PF13439"/>
    </source>
</evidence>
<dbReference type="AlphaFoldDB" id="A0A9X4FBH2"/>
<name>A0A9X4FBH2_9VIBR</name>
<dbReference type="EMBL" id="CP118709">
    <property type="protein sequence ID" value="WGK82737.1"/>
    <property type="molecule type" value="Genomic_DNA"/>
</dbReference>
<gene>
    <name evidence="4" type="ORF">L9W73_00175</name>
    <name evidence="3" type="ORF">L9X51_02480</name>
    <name evidence="5" type="ORF">PYE51_05685</name>
</gene>
<dbReference type="PANTHER" id="PTHR12526">
    <property type="entry name" value="GLYCOSYLTRANSFERASE"/>
    <property type="match status" value="1"/>
</dbReference>
<dbReference type="PANTHER" id="PTHR12526:SF630">
    <property type="entry name" value="GLYCOSYLTRANSFERASE"/>
    <property type="match status" value="1"/>
</dbReference>
<dbReference type="CDD" id="cd03811">
    <property type="entry name" value="GT4_GT28_WabH-like"/>
    <property type="match status" value="1"/>
</dbReference>
<evidence type="ECO:0000259" key="1">
    <source>
        <dbReference type="Pfam" id="PF00534"/>
    </source>
</evidence>
<proteinExistence type="predicted"/>
<dbReference type="InterPro" id="IPR028098">
    <property type="entry name" value="Glyco_trans_4-like_N"/>
</dbReference>
<protein>
    <submittedName>
        <fullName evidence="4">Glycosyltransferase</fullName>
    </submittedName>
</protein>
<evidence type="ECO:0000313" key="3">
    <source>
        <dbReference type="EMBL" id="MDE1345309.1"/>
    </source>
</evidence>
<dbReference type="EMBL" id="JAKNAX010000004">
    <property type="protein sequence ID" value="MDE1345309.1"/>
    <property type="molecule type" value="Genomic_DNA"/>
</dbReference>
<dbReference type="Gene3D" id="3.40.50.2000">
    <property type="entry name" value="Glycogen Phosphorylase B"/>
    <property type="match status" value="2"/>
</dbReference>
<organism evidence="4 6">
    <name type="scientific">Vibrio aestuarianus</name>
    <dbReference type="NCBI Taxonomy" id="28171"/>
    <lineage>
        <taxon>Bacteria</taxon>
        <taxon>Pseudomonadati</taxon>
        <taxon>Pseudomonadota</taxon>
        <taxon>Gammaproteobacteria</taxon>
        <taxon>Vibrionales</taxon>
        <taxon>Vibrionaceae</taxon>
        <taxon>Vibrio</taxon>
    </lineage>
</organism>
<dbReference type="Pfam" id="PF13439">
    <property type="entry name" value="Glyco_transf_4"/>
    <property type="match status" value="1"/>
</dbReference>
<evidence type="ECO:0000313" key="4">
    <source>
        <dbReference type="EMBL" id="MDE1355732.1"/>
    </source>
</evidence>
<feature type="domain" description="Glycosyltransferase subfamily 4-like N-terminal" evidence="2">
    <location>
        <begin position="18"/>
        <end position="176"/>
    </location>
</feature>
<dbReference type="RefSeq" id="WP_171980505.1">
    <property type="nucleotide sequence ID" value="NZ_CP118709.1"/>
</dbReference>
<accession>A0A9X4FBH2</accession>
<feature type="domain" description="Glycosyl transferase family 1" evidence="1">
    <location>
        <begin position="186"/>
        <end position="347"/>
    </location>
</feature>
<dbReference type="Proteomes" id="UP001140978">
    <property type="component" value="Unassembled WGS sequence"/>
</dbReference>
<dbReference type="Proteomes" id="UP001239257">
    <property type="component" value="Chromosome 1"/>
</dbReference>
<dbReference type="SUPFAM" id="SSF53756">
    <property type="entry name" value="UDP-Glycosyltransferase/glycogen phosphorylase"/>
    <property type="match status" value="1"/>
</dbReference>
<reference evidence="4" key="1">
    <citation type="submission" date="2022-02" db="EMBL/GenBank/DDBJ databases">
        <title>Emergence and expansion in Europe of a Vibrio aestuarianus clonal complex pathogenic for oysters.</title>
        <authorList>
            <person name="Mesnil A."/>
            <person name="Travers M.-A."/>
        </authorList>
    </citation>
    <scope>NUCLEOTIDE SEQUENCE</scope>
    <source>
        <strain evidence="4">151-ITT-15-cp-1</strain>
        <strain evidence="3">19_064_15T1</strain>
        <strain evidence="5">U29</strain>
    </source>
</reference>
<dbReference type="GeneID" id="79917417"/>
<dbReference type="InterPro" id="IPR001296">
    <property type="entry name" value="Glyco_trans_1"/>
</dbReference>
<evidence type="ECO:0000313" key="5">
    <source>
        <dbReference type="EMBL" id="WGK82737.1"/>
    </source>
</evidence>
<dbReference type="Pfam" id="PF00534">
    <property type="entry name" value="Glycos_transf_1"/>
    <property type="match status" value="1"/>
</dbReference>
<dbReference type="Proteomes" id="UP001140973">
    <property type="component" value="Unassembled WGS sequence"/>
</dbReference>
<dbReference type="GO" id="GO:1901135">
    <property type="term" value="P:carbohydrate derivative metabolic process"/>
    <property type="evidence" value="ECO:0007669"/>
    <property type="project" value="UniProtKB-ARBA"/>
</dbReference>
<dbReference type="EMBL" id="JAKNAP010000001">
    <property type="protein sequence ID" value="MDE1355732.1"/>
    <property type="molecule type" value="Genomic_DNA"/>
</dbReference>
<sequence>MKNRKRVLFVHYGDNWIRGSEQCLLDLVTHLNRAQYTPYVWTNCEALHHRMQNDAVHSEYSPFTLLLGWKAPRFSVLGWYRLVKQGIDYIKRAQIDIIHVNSGAPCQWMSLAARITKTPMVTQLHSDYPMRDRLTLGLHFSPHIIAVSKAITEHLRRDGYKRDRLSVIHNGIDVDRLKHFSAVDLNEKLGIADDAYVFITVGSLIHRKGIDRILSAIRHLALEYPNTHLLVIGEGPQRHSLELNADELHINNHVHFVGEQTNVQGWLHASNAFVSGARNEAFGLVIIEAALAELPIVAPRVGGIPEIIRHKQTGLLYENSSIKPLVEAMRAVMKHPYPARALGVRAKQNVLARHTIQHNARAIEFVYEQLLEAQNLPEFSWLAAFRPVKTYITKHFA</sequence>
<dbReference type="GO" id="GO:0016757">
    <property type="term" value="F:glycosyltransferase activity"/>
    <property type="evidence" value="ECO:0007669"/>
    <property type="project" value="InterPro"/>
</dbReference>